<comment type="caution">
    <text evidence="2">The sequence shown here is derived from an EMBL/GenBank/DDBJ whole genome shotgun (WGS) entry which is preliminary data.</text>
</comment>
<dbReference type="RefSeq" id="WP_184708054.1">
    <property type="nucleotide sequence ID" value="NZ_JACHKZ010000010.1"/>
</dbReference>
<dbReference type="EMBL" id="JACHKZ010000010">
    <property type="protein sequence ID" value="MBB6578014.1"/>
    <property type="molecule type" value="Genomic_DNA"/>
</dbReference>
<feature type="region of interest" description="Disordered" evidence="1">
    <location>
        <begin position="1"/>
        <end position="21"/>
    </location>
</feature>
<keyword evidence="3" id="KW-1185">Reference proteome</keyword>
<evidence type="ECO:0000313" key="2">
    <source>
        <dbReference type="EMBL" id="MBB6578014.1"/>
    </source>
</evidence>
<protein>
    <recommendedName>
        <fullName evidence="4">Tail fiber protein</fullName>
    </recommendedName>
</protein>
<evidence type="ECO:0008006" key="4">
    <source>
        <dbReference type="Google" id="ProtNLM"/>
    </source>
</evidence>
<dbReference type="Proteomes" id="UP000562492">
    <property type="component" value="Unassembled WGS sequence"/>
</dbReference>
<sequence>MTAIVNPRPVRNMPPAPLDGDPPAVFDEKAKNLALWYDNWVSDNNNQAADNRQNAQATYELAQAADHSAGQAHDYAQNASDSVVAVNQTVADILAAKDAIQAGPVASVNGKTGVITGLVETSIGAARNKSQLMANAPLGQWAAYYDSSGVGADWPPGHVTTNWWNVFTFGSQELGQVTQRASQTLATPIQGWIYERQRDSAAWGPWHRVLTDRTLIESTKGGSISTSTYTLNPAEATVHQMGITASTTINLPAARTAGDQVTLCAHMQGSYTISLGANIALPIGASLPTVANGEMLMLIFTAKYDSTWYCSIAGKFPG</sequence>
<name>A0ABR6RFT3_9BURK</name>
<accession>A0ABR6RFT3</accession>
<reference evidence="2 3" key="1">
    <citation type="submission" date="2020-08" db="EMBL/GenBank/DDBJ databases">
        <title>Functional genomics of gut bacteria from endangered species of beetles.</title>
        <authorList>
            <person name="Carlos-Shanley C."/>
        </authorList>
    </citation>
    <scope>NUCLEOTIDE SEQUENCE [LARGE SCALE GENOMIC DNA]</scope>
    <source>
        <strain evidence="2 3">S00124</strain>
    </source>
</reference>
<evidence type="ECO:0000313" key="3">
    <source>
        <dbReference type="Proteomes" id="UP000562492"/>
    </source>
</evidence>
<gene>
    <name evidence="2" type="ORF">HNP33_002082</name>
</gene>
<proteinExistence type="predicted"/>
<evidence type="ECO:0000256" key="1">
    <source>
        <dbReference type="SAM" id="MobiDB-lite"/>
    </source>
</evidence>
<organism evidence="2 3">
    <name type="scientific">Comamonas odontotermitis</name>
    <dbReference type="NCBI Taxonomy" id="379895"/>
    <lineage>
        <taxon>Bacteria</taxon>
        <taxon>Pseudomonadati</taxon>
        <taxon>Pseudomonadota</taxon>
        <taxon>Betaproteobacteria</taxon>
        <taxon>Burkholderiales</taxon>
        <taxon>Comamonadaceae</taxon>
        <taxon>Comamonas</taxon>
    </lineage>
</organism>